<accession>A0ABP4F504</accession>
<name>A0ABP4F504_9ACTN</name>
<organism evidence="1 2">
    <name type="scientific">Nocardioides aquiterrae</name>
    <dbReference type="NCBI Taxonomy" id="203799"/>
    <lineage>
        <taxon>Bacteria</taxon>
        <taxon>Bacillati</taxon>
        <taxon>Actinomycetota</taxon>
        <taxon>Actinomycetes</taxon>
        <taxon>Propionibacteriales</taxon>
        <taxon>Nocardioidaceae</taxon>
        <taxon>Nocardioides</taxon>
    </lineage>
</organism>
<sequence length="287" mass="32204">MSRTADLEAEIDALAARYGERVGLDAVLGDLDRRLRRTLAPGLAVHRAWAWDRRDRADDRWWPQGISVTGRRVAVSWYAKHGGARISFLDLDRRRYRHVPLVLPTAGDHEPLRVHAGGVAWHGTQLYVAATRAGLWVCDTDDLLRGPDGYLLPVRYRLEASEPFRFSFVGHDGERLVVGEYDNTGGTRRLGHVALDGGPMEVHEAGVRRAQGVVRVGGRWYVTASHGPWKPGSIWSGPAGDLREHRWAVPMGCEDLAHDPATDLLWTVTEHPHRRWVVAVRRRRLGG</sequence>
<dbReference type="SUPFAM" id="SSF82171">
    <property type="entry name" value="DPP6 N-terminal domain-like"/>
    <property type="match status" value="1"/>
</dbReference>
<dbReference type="EMBL" id="BAAAJE010000023">
    <property type="protein sequence ID" value="GAA1156558.1"/>
    <property type="molecule type" value="Genomic_DNA"/>
</dbReference>
<keyword evidence="2" id="KW-1185">Reference proteome</keyword>
<evidence type="ECO:0000313" key="2">
    <source>
        <dbReference type="Proteomes" id="UP001499979"/>
    </source>
</evidence>
<gene>
    <name evidence="1" type="ORF">GCM10009606_38250</name>
</gene>
<protein>
    <submittedName>
        <fullName evidence="1">Uncharacterized protein</fullName>
    </submittedName>
</protein>
<comment type="caution">
    <text evidence="1">The sequence shown here is derived from an EMBL/GenBank/DDBJ whole genome shotgun (WGS) entry which is preliminary data.</text>
</comment>
<evidence type="ECO:0000313" key="1">
    <source>
        <dbReference type="EMBL" id="GAA1156558.1"/>
    </source>
</evidence>
<proteinExistence type="predicted"/>
<dbReference type="Proteomes" id="UP001499979">
    <property type="component" value="Unassembled WGS sequence"/>
</dbReference>
<reference evidence="2" key="1">
    <citation type="journal article" date="2019" name="Int. J. Syst. Evol. Microbiol.">
        <title>The Global Catalogue of Microorganisms (GCM) 10K type strain sequencing project: providing services to taxonomists for standard genome sequencing and annotation.</title>
        <authorList>
            <consortium name="The Broad Institute Genomics Platform"/>
            <consortium name="The Broad Institute Genome Sequencing Center for Infectious Disease"/>
            <person name="Wu L."/>
            <person name="Ma J."/>
        </authorList>
    </citation>
    <scope>NUCLEOTIDE SEQUENCE [LARGE SCALE GENOMIC DNA]</scope>
    <source>
        <strain evidence="2">JCM 11813</strain>
    </source>
</reference>